<dbReference type="OrthoDB" id="9794735at2"/>
<evidence type="ECO:0000313" key="2">
    <source>
        <dbReference type="EMBL" id="NBE50495.1"/>
    </source>
</evidence>
<dbReference type="GO" id="GO:0005737">
    <property type="term" value="C:cytoplasm"/>
    <property type="evidence" value="ECO:0007669"/>
    <property type="project" value="TreeGrafter"/>
</dbReference>
<dbReference type="PANTHER" id="PTHR21621:SF0">
    <property type="entry name" value="BETA-CITRYLGLUTAMATE SYNTHASE B-RELATED"/>
    <property type="match status" value="1"/>
</dbReference>
<name>A0A964ULV3_9ACTN</name>
<dbReference type="RefSeq" id="WP_161693583.1">
    <property type="nucleotide sequence ID" value="NZ_JAAAHS010000013.1"/>
</dbReference>
<sequence length="325" mass="35668">MAAAPGGSVLVLTGPDDVTADLVLRILANRRVPVVRLDPGRDPHEGAALTARYRTGDRSGTLRTPSRALDLDQVRSVWTRRPSPFEGPPELSGQEREFAASQSFWGVGGILASLPGAHYVNHPWRNRAAEYKPAQLAAAGRSGFLLPSTLITNDPEQAREFTAAQAGGAVYKPLWNTRYQADGEAQQVWVREVRPYEINAAVAVCPHLFQARVDKAYDVRVTAVGGRLFAVRIDSPDLDWRQRQSLMECTPITVPDRVAHAVAAYLDQCQLAFGAFDFAVTRTGDWYFLECNPNGQWAWQPDAVTGAIAEAIADRLEHGPDLTDR</sequence>
<evidence type="ECO:0000313" key="3">
    <source>
        <dbReference type="Proteomes" id="UP000598297"/>
    </source>
</evidence>
<dbReference type="InterPro" id="IPR048936">
    <property type="entry name" value="MvdD-like_ATPgrasp"/>
</dbReference>
<dbReference type="GO" id="GO:0009432">
    <property type="term" value="P:SOS response"/>
    <property type="evidence" value="ECO:0007669"/>
    <property type="project" value="TreeGrafter"/>
</dbReference>
<dbReference type="PANTHER" id="PTHR21621">
    <property type="entry name" value="RIBOSOMAL PROTEIN S6 MODIFICATION PROTEIN"/>
    <property type="match status" value="1"/>
</dbReference>
<gene>
    <name evidence="2" type="primary">tgmB</name>
    <name evidence="2" type="ORF">GUY60_03435</name>
</gene>
<proteinExistence type="predicted"/>
<dbReference type="NCBIfam" id="TIGR04187">
    <property type="entry name" value="GRASP_SAV_5884"/>
    <property type="match status" value="1"/>
</dbReference>
<feature type="domain" description="MvdD-like pre-ATP grasp" evidence="1">
    <location>
        <begin position="9"/>
        <end position="124"/>
    </location>
</feature>
<keyword evidence="3" id="KW-1185">Reference proteome</keyword>
<dbReference type="EMBL" id="JAAAHS010000013">
    <property type="protein sequence ID" value="NBE50495.1"/>
    <property type="molecule type" value="Genomic_DNA"/>
</dbReference>
<organism evidence="2 3">
    <name type="scientific">Streptomyces boluensis</name>
    <dbReference type="NCBI Taxonomy" id="1775135"/>
    <lineage>
        <taxon>Bacteria</taxon>
        <taxon>Bacillati</taxon>
        <taxon>Actinomycetota</taxon>
        <taxon>Actinomycetes</taxon>
        <taxon>Kitasatosporales</taxon>
        <taxon>Streptomycetaceae</taxon>
        <taxon>Streptomyces</taxon>
    </lineage>
</organism>
<dbReference type="Gene3D" id="3.30.470.20">
    <property type="entry name" value="ATP-grasp fold, B domain"/>
    <property type="match status" value="1"/>
</dbReference>
<dbReference type="SUPFAM" id="SSF56059">
    <property type="entry name" value="Glutathione synthetase ATP-binding domain-like"/>
    <property type="match status" value="1"/>
</dbReference>
<accession>A0A964ULV3</accession>
<dbReference type="InterPro" id="IPR026449">
    <property type="entry name" value="GRASP_SAV_5884"/>
</dbReference>
<reference evidence="2" key="1">
    <citation type="submission" date="2020-01" db="EMBL/GenBank/DDBJ databases">
        <title>Whole-genome analyses of novel actinobacteria.</title>
        <authorList>
            <person name="Sahin N."/>
        </authorList>
    </citation>
    <scope>NUCLEOTIDE SEQUENCE</scope>
    <source>
        <strain evidence="2">YC537</strain>
    </source>
</reference>
<protein>
    <submittedName>
        <fullName evidence="2">ATP-grasp ribosomal peptide maturase</fullName>
    </submittedName>
</protein>
<dbReference type="GO" id="GO:0018169">
    <property type="term" value="F:ribosomal S6-glutamic acid ligase activity"/>
    <property type="evidence" value="ECO:0007669"/>
    <property type="project" value="TreeGrafter"/>
</dbReference>
<dbReference type="Pfam" id="PF21068">
    <property type="entry name" value="ATPgraspMvdD"/>
    <property type="match status" value="1"/>
</dbReference>
<dbReference type="AlphaFoldDB" id="A0A964ULV3"/>
<dbReference type="Proteomes" id="UP000598297">
    <property type="component" value="Unassembled WGS sequence"/>
</dbReference>
<comment type="caution">
    <text evidence="2">The sequence shown here is derived from an EMBL/GenBank/DDBJ whole genome shotgun (WGS) entry which is preliminary data.</text>
</comment>
<evidence type="ECO:0000259" key="1">
    <source>
        <dbReference type="Pfam" id="PF21068"/>
    </source>
</evidence>